<dbReference type="InterPro" id="IPR013538">
    <property type="entry name" value="ASHA1/2-like_C"/>
</dbReference>
<dbReference type="SUPFAM" id="SSF55961">
    <property type="entry name" value="Bet v1-like"/>
    <property type="match status" value="1"/>
</dbReference>
<name>A0AAC9HRF2_9PSEU</name>
<dbReference type="InterPro" id="IPR023393">
    <property type="entry name" value="START-like_dom_sf"/>
</dbReference>
<organism evidence="3 4">
    <name type="scientific">Actinoalloteichus hymeniacidonis</name>
    <dbReference type="NCBI Taxonomy" id="340345"/>
    <lineage>
        <taxon>Bacteria</taxon>
        <taxon>Bacillati</taxon>
        <taxon>Actinomycetota</taxon>
        <taxon>Actinomycetes</taxon>
        <taxon>Pseudonocardiales</taxon>
        <taxon>Pseudonocardiaceae</taxon>
        <taxon>Actinoalloteichus</taxon>
    </lineage>
</organism>
<dbReference type="EMBL" id="CP014859">
    <property type="protein sequence ID" value="AOS63836.1"/>
    <property type="molecule type" value="Genomic_DNA"/>
</dbReference>
<evidence type="ECO:0000313" key="3">
    <source>
        <dbReference type="EMBL" id="AOS63836.1"/>
    </source>
</evidence>
<evidence type="ECO:0000259" key="2">
    <source>
        <dbReference type="Pfam" id="PF08327"/>
    </source>
</evidence>
<reference evidence="4" key="1">
    <citation type="submission" date="2016-03" db="EMBL/GenBank/DDBJ databases">
        <title>Complete genome sequence of the type strain Actinoalloteichus hymeniacidonis DSM 45092.</title>
        <authorList>
            <person name="Schaffert L."/>
            <person name="Albersmeier A."/>
            <person name="Winkler A."/>
            <person name="Kalinowski J."/>
            <person name="Zotchev S."/>
            <person name="Ruckert C."/>
        </authorList>
    </citation>
    <scope>NUCLEOTIDE SEQUENCE [LARGE SCALE GENOMIC DNA]</scope>
    <source>
        <strain evidence="4">HPA177(T) (DSM 45092(T))</strain>
    </source>
</reference>
<evidence type="ECO:0000256" key="1">
    <source>
        <dbReference type="ARBA" id="ARBA00006817"/>
    </source>
</evidence>
<dbReference type="RefSeq" id="WP_069849779.1">
    <property type="nucleotide sequence ID" value="NZ_CP014859.1"/>
</dbReference>
<comment type="similarity">
    <text evidence="1">Belongs to the AHA1 family.</text>
</comment>
<dbReference type="KEGG" id="ahm:TL08_15135"/>
<dbReference type="CDD" id="cd08899">
    <property type="entry name" value="SRPBCC_CalC_Aha1-like_6"/>
    <property type="match status" value="1"/>
</dbReference>
<protein>
    <recommendedName>
        <fullName evidence="2">Activator of Hsp90 ATPase homologue 1/2-like C-terminal domain-containing protein</fullName>
    </recommendedName>
</protein>
<dbReference type="Gene3D" id="3.30.530.20">
    <property type="match status" value="1"/>
</dbReference>
<gene>
    <name evidence="3" type="ORF">TL08_15135</name>
</gene>
<accession>A0AAC9HRF2</accession>
<dbReference type="Pfam" id="PF08327">
    <property type="entry name" value="AHSA1"/>
    <property type="match status" value="1"/>
</dbReference>
<evidence type="ECO:0000313" key="4">
    <source>
        <dbReference type="Proteomes" id="UP000095210"/>
    </source>
</evidence>
<keyword evidence="4" id="KW-1185">Reference proteome</keyword>
<feature type="domain" description="Activator of Hsp90 ATPase homologue 1/2-like C-terminal" evidence="2">
    <location>
        <begin position="23"/>
        <end position="133"/>
    </location>
</feature>
<sequence length="158" mass="17649">MLGTLTPTEDGRFALRFERTFAHSPEKVWRAITETEELKGWFPAVVDLTRPEGETVVFEFPNGQAPTTEGRIIRSDPPRTLEYTWGDELLRWELTPQGDGCHAVFTNVFDERESGVPTGAGWHAGLEVLAARLDGREVGWAPMDRAGELTQKYAAVFG</sequence>
<dbReference type="AlphaFoldDB" id="A0AAC9HRF2"/>
<proteinExistence type="inferred from homology"/>
<dbReference type="Proteomes" id="UP000095210">
    <property type="component" value="Chromosome"/>
</dbReference>